<dbReference type="RefSeq" id="WP_006903143.1">
    <property type="nucleotide sequence ID" value="NZ_JH976535.1"/>
</dbReference>
<name>K6PQC1_9FIRM</name>
<comment type="caution">
    <text evidence="6">The sequence shown here is derived from an EMBL/GenBank/DDBJ whole genome shotgun (WGS) entry which is preliminary data.</text>
</comment>
<dbReference type="GO" id="GO:0012505">
    <property type="term" value="C:endomembrane system"/>
    <property type="evidence" value="ECO:0007669"/>
    <property type="project" value="UniProtKB-SubCell"/>
</dbReference>
<dbReference type="Pfam" id="PF06803">
    <property type="entry name" value="DUF1232"/>
    <property type="match status" value="1"/>
</dbReference>
<comment type="subcellular location">
    <subcellularLocation>
        <location evidence="1">Endomembrane system</location>
        <topology evidence="1">Multi-pass membrane protein</topology>
    </subcellularLocation>
</comment>
<organism evidence="6 7">
    <name type="scientific">Thermaerobacter subterraneus DSM 13965</name>
    <dbReference type="NCBI Taxonomy" id="867903"/>
    <lineage>
        <taxon>Bacteria</taxon>
        <taxon>Bacillati</taxon>
        <taxon>Bacillota</taxon>
        <taxon>Clostridia</taxon>
        <taxon>Eubacteriales</taxon>
        <taxon>Clostridiales Family XVII. Incertae Sedis</taxon>
        <taxon>Thermaerobacter</taxon>
    </lineage>
</organism>
<evidence type="ECO:0000256" key="3">
    <source>
        <dbReference type="ARBA" id="ARBA00022989"/>
    </source>
</evidence>
<reference evidence="6" key="1">
    <citation type="submission" date="2010-10" db="EMBL/GenBank/DDBJ databases">
        <authorList>
            <consortium name="US DOE Joint Genome Institute (JGI-PGF)"/>
            <person name="Lucas S."/>
            <person name="Copeland A."/>
            <person name="Lapidus A."/>
            <person name="Bruce D."/>
            <person name="Goodwin L."/>
            <person name="Pitluck S."/>
            <person name="Kyrpides N."/>
            <person name="Mavromatis K."/>
            <person name="Detter J.C."/>
            <person name="Han C."/>
            <person name="Land M."/>
            <person name="Hauser L."/>
            <person name="Markowitz V."/>
            <person name="Cheng J.-F."/>
            <person name="Hugenholtz P."/>
            <person name="Woyke T."/>
            <person name="Wu D."/>
            <person name="Pukall R."/>
            <person name="Wahrenburg C."/>
            <person name="Brambilla E."/>
            <person name="Klenk H.-P."/>
            <person name="Eisen J.A."/>
        </authorList>
    </citation>
    <scope>NUCLEOTIDE SEQUENCE [LARGE SCALE GENOMIC DNA]</scope>
    <source>
        <strain evidence="6">DSM 13965</strain>
    </source>
</reference>
<reference evidence="6" key="2">
    <citation type="submission" date="2012-10" db="EMBL/GenBank/DDBJ databases">
        <title>Improved high-quality draft of Thermaerobacter subterraneus C21, DSM 13965.</title>
        <authorList>
            <consortium name="DOE Joint Genome Institute"/>
            <person name="Eisen J."/>
            <person name="Huntemann M."/>
            <person name="Wei C.-L."/>
            <person name="Han J."/>
            <person name="Detter J.C."/>
            <person name="Han C."/>
            <person name="Tapia R."/>
            <person name="Chen A."/>
            <person name="Kyrpides N."/>
            <person name="Mavromatis K."/>
            <person name="Markowitz V."/>
            <person name="Szeto E."/>
            <person name="Ivanova N."/>
            <person name="Mikhailova N."/>
            <person name="Ovchinnikova G."/>
            <person name="Pagani I."/>
            <person name="Pati A."/>
            <person name="Goodwin L."/>
            <person name="Nordberg H.P."/>
            <person name="Cantor M.N."/>
            <person name="Hua S.X."/>
            <person name="Woyke T."/>
            <person name="Eisen J."/>
            <person name="Klenk H.-P."/>
        </authorList>
    </citation>
    <scope>NUCLEOTIDE SEQUENCE [LARGE SCALE GENOMIC DNA]</scope>
    <source>
        <strain evidence="6">DSM 13965</strain>
    </source>
</reference>
<evidence type="ECO:0000259" key="5">
    <source>
        <dbReference type="Pfam" id="PF06803"/>
    </source>
</evidence>
<protein>
    <recommendedName>
        <fullName evidence="5">DUF1232 domain-containing protein</fullName>
    </recommendedName>
</protein>
<dbReference type="InterPro" id="IPR010652">
    <property type="entry name" value="DUF1232"/>
</dbReference>
<dbReference type="Proteomes" id="UP000005710">
    <property type="component" value="Unassembled WGS sequence"/>
</dbReference>
<evidence type="ECO:0000313" key="7">
    <source>
        <dbReference type="Proteomes" id="UP000005710"/>
    </source>
</evidence>
<keyword evidence="3" id="KW-1133">Transmembrane helix</keyword>
<gene>
    <name evidence="6" type="ORF">ThesuDRAFT_00866</name>
</gene>
<dbReference type="HOGENOM" id="CLU_108961_0_0_9"/>
<evidence type="ECO:0000256" key="1">
    <source>
        <dbReference type="ARBA" id="ARBA00004127"/>
    </source>
</evidence>
<keyword evidence="2" id="KW-0812">Transmembrane</keyword>
<dbReference type="EMBL" id="AENY02000002">
    <property type="protein sequence ID" value="EKP95137.1"/>
    <property type="molecule type" value="Genomic_DNA"/>
</dbReference>
<keyword evidence="4" id="KW-0472">Membrane</keyword>
<evidence type="ECO:0000256" key="2">
    <source>
        <dbReference type="ARBA" id="ARBA00022692"/>
    </source>
</evidence>
<dbReference type="AlphaFoldDB" id="K6PQC1"/>
<keyword evidence="7" id="KW-1185">Reference proteome</keyword>
<feature type="domain" description="DUF1232" evidence="5">
    <location>
        <begin position="61"/>
        <end position="96"/>
    </location>
</feature>
<dbReference type="OrthoDB" id="9800202at2"/>
<evidence type="ECO:0000313" key="6">
    <source>
        <dbReference type="EMBL" id="EKP95137.1"/>
    </source>
</evidence>
<accession>K6PQC1</accession>
<sequence>MVSEPASRGHRPRSTGAGTLRGQRWFRLRQLAARLPQYAQLARLILALNRRNGVPGGGRARRLVLAGLAYLLVPLDPLPGFVPVLGQLDDLLVALFTLRLALRSLPEPVRSSLLRQAGLDSATVEHDWRLVWGLSRDLVAATGRGAWRLGRGGARVVARLGLHAGARLARRLRARLSRRSRARP</sequence>
<evidence type="ECO:0000256" key="4">
    <source>
        <dbReference type="ARBA" id="ARBA00023136"/>
    </source>
</evidence>
<proteinExistence type="predicted"/>
<dbReference type="eggNOG" id="COG3339">
    <property type="taxonomic scope" value="Bacteria"/>
</dbReference>